<evidence type="ECO:0000259" key="1">
    <source>
        <dbReference type="Pfam" id="PF17775"/>
    </source>
</evidence>
<organism evidence="2 3">
    <name type="scientific">Microbulbifer agarilyticus</name>
    <dbReference type="NCBI Taxonomy" id="260552"/>
    <lineage>
        <taxon>Bacteria</taxon>
        <taxon>Pseudomonadati</taxon>
        <taxon>Pseudomonadota</taxon>
        <taxon>Gammaproteobacteria</taxon>
        <taxon>Cellvibrionales</taxon>
        <taxon>Microbulbiferaceae</taxon>
        <taxon>Microbulbifer</taxon>
    </lineage>
</organism>
<dbReference type="Pfam" id="PF17775">
    <property type="entry name" value="YchJ_M-like"/>
    <property type="match status" value="1"/>
</dbReference>
<dbReference type="SUPFAM" id="SSF103642">
    <property type="entry name" value="Sec-C motif"/>
    <property type="match status" value="1"/>
</dbReference>
<name>A0A1Q2M538_9GAMM</name>
<dbReference type="AlphaFoldDB" id="A0A1Q2M538"/>
<dbReference type="Gene3D" id="3.10.450.50">
    <property type="match status" value="1"/>
</dbReference>
<gene>
    <name evidence="2" type="ORF">Mag101_09520</name>
</gene>
<dbReference type="Pfam" id="PF02810">
    <property type="entry name" value="SEC-C"/>
    <property type="match status" value="1"/>
</dbReference>
<protein>
    <recommendedName>
        <fullName evidence="1">YchJ-like middle NTF2-like domain-containing protein</fullName>
    </recommendedName>
</protein>
<reference evidence="2" key="1">
    <citation type="submission" date="2017-02" db="EMBL/GenBank/DDBJ databases">
        <title>Genome of Microbulbifer agarilyticus GP101.</title>
        <authorList>
            <person name="Jung J."/>
            <person name="Bae S.S."/>
            <person name="Baek K."/>
        </authorList>
    </citation>
    <scope>NUCLEOTIDE SEQUENCE [LARGE SCALE GENOMIC DNA]</scope>
    <source>
        <strain evidence="2">GP101</strain>
    </source>
</reference>
<dbReference type="OrthoDB" id="21421at2"/>
<dbReference type="KEGG" id="maga:Mag101_09520"/>
<dbReference type="InterPro" id="IPR032710">
    <property type="entry name" value="NTF2-like_dom_sf"/>
</dbReference>
<dbReference type="SUPFAM" id="SSF54427">
    <property type="entry name" value="NTF2-like"/>
    <property type="match status" value="1"/>
</dbReference>
<dbReference type="Proteomes" id="UP000188219">
    <property type="component" value="Chromosome"/>
</dbReference>
<sequence length="132" mass="15333">MTTPSPQTPSTCPCGSGKTFAQCCDLFLSGKTYPNNAEALMRSRYSAYVTGNLPYLKKSWHPDTYPELSEQDLQTKWLRLEIIKAKKGLKKSIVEFKAWFEDEGMEHALHEISLFKLYKKRWVYVEPMDSWN</sequence>
<dbReference type="InterPro" id="IPR048469">
    <property type="entry name" value="YchJ-like_M"/>
</dbReference>
<dbReference type="InterPro" id="IPR004027">
    <property type="entry name" value="SEC_C_motif"/>
</dbReference>
<dbReference type="EMBL" id="CP019650">
    <property type="protein sequence ID" value="AQQ67855.1"/>
    <property type="molecule type" value="Genomic_DNA"/>
</dbReference>
<accession>A0A1Q2M538</accession>
<dbReference type="STRING" id="260552.Mag101_09520"/>
<feature type="domain" description="YchJ-like middle NTF2-like" evidence="1">
    <location>
        <begin position="36"/>
        <end position="126"/>
    </location>
</feature>
<proteinExistence type="predicted"/>
<keyword evidence="3" id="KW-1185">Reference proteome</keyword>
<evidence type="ECO:0000313" key="3">
    <source>
        <dbReference type="Proteomes" id="UP000188219"/>
    </source>
</evidence>
<evidence type="ECO:0000313" key="2">
    <source>
        <dbReference type="EMBL" id="AQQ67855.1"/>
    </source>
</evidence>